<evidence type="ECO:0000313" key="3">
    <source>
        <dbReference type="EMBL" id="CAL4803920.1"/>
    </source>
</evidence>
<reference evidence="2" key="1">
    <citation type="submission" date="2022-10" db="EMBL/GenBank/DDBJ databases">
        <authorList>
            <person name="Chen Y."/>
            <person name="Dougan E. K."/>
            <person name="Chan C."/>
            <person name="Rhodes N."/>
            <person name="Thang M."/>
        </authorList>
    </citation>
    <scope>NUCLEOTIDE SEQUENCE</scope>
</reference>
<feature type="region of interest" description="Disordered" evidence="1">
    <location>
        <begin position="611"/>
        <end position="641"/>
    </location>
</feature>
<keyword evidence="4" id="KW-1185">Reference proteome</keyword>
<feature type="region of interest" description="Disordered" evidence="1">
    <location>
        <begin position="273"/>
        <end position="336"/>
    </location>
</feature>
<feature type="compositionally biased region" description="Acidic residues" evidence="1">
    <location>
        <begin position="293"/>
        <end position="307"/>
    </location>
</feature>
<gene>
    <name evidence="2" type="ORF">C1SCF055_LOCUS41335</name>
</gene>
<feature type="region of interest" description="Disordered" evidence="1">
    <location>
        <begin position="365"/>
        <end position="396"/>
    </location>
</feature>
<dbReference type="EMBL" id="CAMXCT030006593">
    <property type="protein sequence ID" value="CAL4803920.1"/>
    <property type="molecule type" value="Genomic_DNA"/>
</dbReference>
<sequence>MASVTLPSNPTTPEWMQCDVQACKVLEEASREISANCRALGDRLQGVCHDALQRLPAEESSAVTASGAGPEFISTFAHFSSALLAVAGDLEIIVSQPLQQAIATLVEESTGRAKHLQQVKKRFSELQEKYGKAQQKTMEAKSKLANGGDKRWWRKSSKTAADQHAAVCDLARCEEELLESEASLRKLEDESRERLAQLDMDKRAMLQRVLQQGRSSLRRLLRVADEVPPLEDFQGVMPGADYSACLKEVEPRHVGAEALDLDDDMAMDAAPEPEIERKDSLTDRSSKYLPGPDLEEEEGEVDVEVGEDVNAGSRAAGWSPDSTSSRSKLGPGRQGSLVFESDASQVLIKQASRTGACELIQEVKKSSSEKIGATEQAASARFEEAESSSEEDCLGPPAEALSEMKLELSPLVSEHPQQSFETYVKRIPELLAAAVETNWEKLQGAAAEHPLGSLVGKLELFWIHEPGDLPPKPAESAMGLVCFQFVQGHASHYARVLHLSVTRPEALQSAVSQARHLILETLPVKSLRVTVLAAEDDGQHICIDPHVERAYHQCGFRWFQLTQKLRRKKSSLLRHRKKRAVRFLVLHSQRGDADPPAPRNEIGTKAQLLLQSQTSEEGRESPSAIREAEPVEAEELTFSAW</sequence>
<accession>A0A9P1DXF9</accession>
<evidence type="ECO:0000313" key="2">
    <source>
        <dbReference type="EMBL" id="CAI4016608.1"/>
    </source>
</evidence>
<evidence type="ECO:0000256" key="1">
    <source>
        <dbReference type="SAM" id="MobiDB-lite"/>
    </source>
</evidence>
<evidence type="ECO:0000313" key="4">
    <source>
        <dbReference type="Proteomes" id="UP001152797"/>
    </source>
</evidence>
<organism evidence="2">
    <name type="scientific">Cladocopium goreaui</name>
    <dbReference type="NCBI Taxonomy" id="2562237"/>
    <lineage>
        <taxon>Eukaryota</taxon>
        <taxon>Sar</taxon>
        <taxon>Alveolata</taxon>
        <taxon>Dinophyceae</taxon>
        <taxon>Suessiales</taxon>
        <taxon>Symbiodiniaceae</taxon>
        <taxon>Cladocopium</taxon>
    </lineage>
</organism>
<proteinExistence type="predicted"/>
<protein>
    <submittedName>
        <fullName evidence="2">Uncharacterized protein</fullName>
    </submittedName>
</protein>
<reference evidence="3 4" key="2">
    <citation type="submission" date="2024-05" db="EMBL/GenBank/DDBJ databases">
        <authorList>
            <person name="Chen Y."/>
            <person name="Shah S."/>
            <person name="Dougan E. K."/>
            <person name="Thang M."/>
            <person name="Chan C."/>
        </authorList>
    </citation>
    <scope>NUCLEOTIDE SEQUENCE [LARGE SCALE GENOMIC DNA]</scope>
</reference>
<dbReference type="EMBL" id="CAMXCT010006593">
    <property type="protein sequence ID" value="CAI4016608.1"/>
    <property type="molecule type" value="Genomic_DNA"/>
</dbReference>
<dbReference type="Proteomes" id="UP001152797">
    <property type="component" value="Unassembled WGS sequence"/>
</dbReference>
<dbReference type="AlphaFoldDB" id="A0A9P1DXF9"/>
<feature type="compositionally biased region" description="Basic and acidic residues" evidence="1">
    <location>
        <begin position="274"/>
        <end position="286"/>
    </location>
</feature>
<comment type="caution">
    <text evidence="2">The sequence shown here is derived from an EMBL/GenBank/DDBJ whole genome shotgun (WGS) entry which is preliminary data.</text>
</comment>
<name>A0A9P1DXF9_9DINO</name>
<dbReference type="EMBL" id="CAMXCT020006593">
    <property type="protein sequence ID" value="CAL1169983.1"/>
    <property type="molecule type" value="Genomic_DNA"/>
</dbReference>
<dbReference type="OrthoDB" id="425054at2759"/>